<accession>A0AAD4YBZ5</accession>
<reference evidence="1" key="1">
    <citation type="submission" date="2022-03" db="EMBL/GenBank/DDBJ databases">
        <title>Genomic analyses of argali, domestic sheep and their hybrids provide insights into chromosomal evolution, heterosis and genetic basis of agronomic traits.</title>
        <authorList>
            <person name="Li M."/>
        </authorList>
    </citation>
    <scope>NUCLEOTIDE SEQUENCE</scope>
    <source>
        <strain evidence="1">CAU-MHL-2022a</strain>
        <tissue evidence="1">Skin</tissue>
    </source>
</reference>
<evidence type="ECO:0000313" key="2">
    <source>
        <dbReference type="Proteomes" id="UP001214576"/>
    </source>
</evidence>
<name>A0AAD4YBZ5_OVIAM</name>
<gene>
    <name evidence="1" type="ORF">MG293_007668</name>
</gene>
<sequence>MRLFLLATEECQLWNKERRTYDISGHWGDVAILHRGFTRAQSVSLGSRITEPFGSTVSLPPVVFALMRLIIHSSFLCARYFRPDDCHFECSVVFKECAYDSIRQICVQRQLVPNGIIIEIIQKSWMKCLLILFFVSKATDNISAFSFFQLLILSYLFGISLVEESTCSRTGAVPASYHIDKEPQPPSPDLPLHAHTASPYVQQAL</sequence>
<dbReference type="EMBL" id="JAKZEL010000007">
    <property type="protein sequence ID" value="KAI4542289.1"/>
    <property type="molecule type" value="Genomic_DNA"/>
</dbReference>
<dbReference type="Proteomes" id="UP001214576">
    <property type="component" value="Unassembled WGS sequence"/>
</dbReference>
<dbReference type="AlphaFoldDB" id="A0AAD4YBZ5"/>
<proteinExistence type="predicted"/>
<comment type="caution">
    <text evidence="1">The sequence shown here is derived from an EMBL/GenBank/DDBJ whole genome shotgun (WGS) entry which is preliminary data.</text>
</comment>
<organism evidence="1 2">
    <name type="scientific">Ovis ammon polii</name>
    <dbReference type="NCBI Taxonomy" id="230172"/>
    <lineage>
        <taxon>Eukaryota</taxon>
        <taxon>Metazoa</taxon>
        <taxon>Chordata</taxon>
        <taxon>Craniata</taxon>
        <taxon>Vertebrata</taxon>
        <taxon>Euteleostomi</taxon>
        <taxon>Mammalia</taxon>
        <taxon>Eutheria</taxon>
        <taxon>Laurasiatheria</taxon>
        <taxon>Artiodactyla</taxon>
        <taxon>Ruminantia</taxon>
        <taxon>Pecora</taxon>
        <taxon>Bovidae</taxon>
        <taxon>Caprinae</taxon>
        <taxon>Ovis</taxon>
    </lineage>
</organism>
<evidence type="ECO:0000313" key="1">
    <source>
        <dbReference type="EMBL" id="KAI4542289.1"/>
    </source>
</evidence>
<protein>
    <submittedName>
        <fullName evidence="1">Uncharacterized protein</fullName>
    </submittedName>
</protein>
<keyword evidence="2" id="KW-1185">Reference proteome</keyword>